<feature type="domain" description="SH3" evidence="4">
    <location>
        <begin position="291"/>
        <end position="365"/>
    </location>
</feature>
<evidence type="ECO:0000256" key="3">
    <source>
        <dbReference type="SAM" id="MobiDB-lite"/>
    </source>
</evidence>
<evidence type="ECO:0000313" key="6">
    <source>
        <dbReference type="Proteomes" id="UP001266305"/>
    </source>
</evidence>
<dbReference type="PROSITE" id="PS50002">
    <property type="entry name" value="SH3"/>
    <property type="match status" value="1"/>
</dbReference>
<dbReference type="PANTHER" id="PTHR15175">
    <property type="entry name" value="NEUTROPHIL CYTOSOLIC FACTOR 2, NEUTROPHIL NADPH OXIDASE FACTOR 2"/>
    <property type="match status" value="1"/>
</dbReference>
<accession>A0ABQ9WHC8</accession>
<dbReference type="InterPro" id="IPR051864">
    <property type="entry name" value="NCF2_NOXA1"/>
</dbReference>
<evidence type="ECO:0000313" key="5">
    <source>
        <dbReference type="EMBL" id="KAK2120840.1"/>
    </source>
</evidence>
<dbReference type="InterPro" id="IPR001452">
    <property type="entry name" value="SH3_domain"/>
</dbReference>
<evidence type="ECO:0000256" key="1">
    <source>
        <dbReference type="ARBA" id="ARBA00022443"/>
    </source>
</evidence>
<keyword evidence="6" id="KW-1185">Reference proteome</keyword>
<dbReference type="SMART" id="SM00326">
    <property type="entry name" value="SH3"/>
    <property type="match status" value="1"/>
</dbReference>
<proteinExistence type="predicted"/>
<evidence type="ECO:0000259" key="4">
    <source>
        <dbReference type="PROSITE" id="PS50002"/>
    </source>
</evidence>
<evidence type="ECO:0000256" key="2">
    <source>
        <dbReference type="PROSITE-ProRule" id="PRU00192"/>
    </source>
</evidence>
<dbReference type="PANTHER" id="PTHR15175:SF4">
    <property type="entry name" value="NADPH OXIDASE ACTIVATOR 1"/>
    <property type="match status" value="1"/>
</dbReference>
<sequence>MGQVWAAITQPPGDSELQGVVERAVRSRRHQLLTLTQHPCPCQVVSSAIPDDQRWAICLQQPQGVGVDRDVSTPVRDSARAGTQQGALHAETEVSAERCTLAAYREQRPQMEQDGKPAPLSPACAHTPEAEDGHPSPSWLQRTGEGCAEPLVTVTVQCAFTVALRTRRGADLSSLRALLGQALPHQAQLGQLRWEGPAQVGVGSALGTTLAEVAVEEGVAEVTVLPAGPTHTAPSEESLCSYQAPGEDEHWVPIPGEESLQRAWLDTAASRWGLQLQCRPTILLQGAGGRPVLYQVVAQHGYSAQGPEDLDFRQGATVDVLCEGTVGMALPKQHWGTRVDQAWLEGHCDGRIGIFPKCFVVPAHPRMSGAPGYLPQSQQGDQP</sequence>
<keyword evidence="1 2" id="KW-0728">SH3 domain</keyword>
<reference evidence="5 6" key="1">
    <citation type="submission" date="2023-05" db="EMBL/GenBank/DDBJ databases">
        <title>B98-5 Cell Line De Novo Hybrid Assembly: An Optical Mapping Approach.</title>
        <authorList>
            <person name="Kananen K."/>
            <person name="Auerbach J.A."/>
            <person name="Kautto E."/>
            <person name="Blachly J.S."/>
        </authorList>
    </citation>
    <scope>NUCLEOTIDE SEQUENCE [LARGE SCALE GENOMIC DNA]</scope>
    <source>
        <strain evidence="5">B95-8</strain>
        <tissue evidence="5">Cell line</tissue>
    </source>
</reference>
<gene>
    <name evidence="5" type="ORF">P7K49_002226</name>
</gene>
<dbReference type="InterPro" id="IPR036028">
    <property type="entry name" value="SH3-like_dom_sf"/>
</dbReference>
<name>A0ABQ9WHC8_SAGOE</name>
<dbReference type="EMBL" id="JASSZA010000001">
    <property type="protein sequence ID" value="KAK2120840.1"/>
    <property type="molecule type" value="Genomic_DNA"/>
</dbReference>
<dbReference type="Proteomes" id="UP001266305">
    <property type="component" value="Unassembled WGS sequence"/>
</dbReference>
<comment type="caution">
    <text evidence="5">The sequence shown here is derived from an EMBL/GenBank/DDBJ whole genome shotgun (WGS) entry which is preliminary data.</text>
</comment>
<protein>
    <recommendedName>
        <fullName evidence="4">SH3 domain-containing protein</fullName>
    </recommendedName>
</protein>
<feature type="region of interest" description="Disordered" evidence="3">
    <location>
        <begin position="108"/>
        <end position="139"/>
    </location>
</feature>
<dbReference type="SUPFAM" id="SSF50044">
    <property type="entry name" value="SH3-domain"/>
    <property type="match status" value="1"/>
</dbReference>
<dbReference type="Gene3D" id="3.10.20.90">
    <property type="entry name" value="Phosphatidylinositol 3-kinase Catalytic Subunit, Chain A, domain 1"/>
    <property type="match status" value="1"/>
</dbReference>
<organism evidence="5 6">
    <name type="scientific">Saguinus oedipus</name>
    <name type="common">Cotton-top tamarin</name>
    <name type="synonym">Oedipomidas oedipus</name>
    <dbReference type="NCBI Taxonomy" id="9490"/>
    <lineage>
        <taxon>Eukaryota</taxon>
        <taxon>Metazoa</taxon>
        <taxon>Chordata</taxon>
        <taxon>Craniata</taxon>
        <taxon>Vertebrata</taxon>
        <taxon>Euteleostomi</taxon>
        <taxon>Mammalia</taxon>
        <taxon>Eutheria</taxon>
        <taxon>Euarchontoglires</taxon>
        <taxon>Primates</taxon>
        <taxon>Haplorrhini</taxon>
        <taxon>Platyrrhini</taxon>
        <taxon>Cebidae</taxon>
        <taxon>Callitrichinae</taxon>
        <taxon>Saguinus</taxon>
    </lineage>
</organism>
<dbReference type="Gene3D" id="2.30.30.40">
    <property type="entry name" value="SH3 Domains"/>
    <property type="match status" value="1"/>
</dbReference>
<dbReference type="SUPFAM" id="SSF54277">
    <property type="entry name" value="CAD &amp; PB1 domains"/>
    <property type="match status" value="1"/>
</dbReference>